<reference evidence="1" key="1">
    <citation type="submission" date="2015-06" db="EMBL/GenBank/DDBJ databases">
        <authorList>
            <person name="Joergensen T."/>
        </authorList>
    </citation>
    <scope>NUCLEOTIDE SEQUENCE</scope>
    <source>
        <plasmid evidence="1">pRGRH0651</plasmid>
    </source>
</reference>
<reference evidence="1" key="2">
    <citation type="submission" date="2015-07" db="EMBL/GenBank/DDBJ databases">
        <title>Plasmids, circular viruses and viroids from rat gut.</title>
        <authorList>
            <person name="Jorgensen T.J."/>
            <person name="Hansen M.A."/>
            <person name="Xu Z."/>
            <person name="Tabak M.A."/>
            <person name="Sorensen S.J."/>
            <person name="Hansen L.H."/>
        </authorList>
    </citation>
    <scope>NUCLEOTIDE SEQUENCE</scope>
    <source>
        <plasmid evidence="1">pRGRH0651</plasmid>
    </source>
</reference>
<organism evidence="1">
    <name type="scientific">uncultured prokaryote</name>
    <dbReference type="NCBI Taxonomy" id="198431"/>
    <lineage>
        <taxon>unclassified sequences</taxon>
        <taxon>environmental samples</taxon>
    </lineage>
</organism>
<protein>
    <submittedName>
        <fullName evidence="1">Uncharacterized protein</fullName>
    </submittedName>
</protein>
<geneLocation type="plasmid" evidence="1">
    <name>pRGRH0651</name>
</geneLocation>
<dbReference type="EMBL" id="LN853276">
    <property type="protein sequence ID" value="CRY95516.1"/>
    <property type="molecule type" value="Genomic_DNA"/>
</dbReference>
<keyword evidence="1" id="KW-0614">Plasmid</keyword>
<evidence type="ECO:0000313" key="1">
    <source>
        <dbReference type="EMBL" id="CRY95516.1"/>
    </source>
</evidence>
<accession>A0A0H5Q0L6</accession>
<name>A0A0H5Q0L6_9ZZZZ</name>
<proteinExistence type="predicted"/>
<dbReference type="AlphaFoldDB" id="A0A0H5Q0L6"/>
<sequence>MASGVRLKATQMTGRPITWAQINLEASEDLRGLMRRNRWAAELVLALIERMEPGGGGVVVCSRETMRELLGCSMPTVERALRVIVEEGWAQRIRIGGAHALAINSRVAWVGPRGDLAHAVFSATVIASRSEQDSIALNPPPLRPIPVMLIGEEALLQGPGQEPPSQPDLDGIPPVVATSIQAELEARGQLRLGNIDPDTGEIHGYRAS</sequence>